<dbReference type="Proteomes" id="UP001175228">
    <property type="component" value="Unassembled WGS sequence"/>
</dbReference>
<protein>
    <submittedName>
        <fullName evidence="1">Uncharacterized protein</fullName>
    </submittedName>
</protein>
<organism evidence="1 2">
    <name type="scientific">Armillaria luteobubalina</name>
    <dbReference type="NCBI Taxonomy" id="153913"/>
    <lineage>
        <taxon>Eukaryota</taxon>
        <taxon>Fungi</taxon>
        <taxon>Dikarya</taxon>
        <taxon>Basidiomycota</taxon>
        <taxon>Agaricomycotina</taxon>
        <taxon>Agaricomycetes</taxon>
        <taxon>Agaricomycetidae</taxon>
        <taxon>Agaricales</taxon>
        <taxon>Marasmiineae</taxon>
        <taxon>Physalacriaceae</taxon>
        <taxon>Armillaria</taxon>
    </lineage>
</organism>
<dbReference type="Gene3D" id="3.30.560.10">
    <property type="entry name" value="Glucose Oxidase, domain 3"/>
    <property type="match status" value="1"/>
</dbReference>
<keyword evidence="2" id="KW-1185">Reference proteome</keyword>
<dbReference type="AlphaFoldDB" id="A0AA39P946"/>
<proteinExistence type="predicted"/>
<accession>A0AA39P946</accession>
<sequence>MAHTSLENGMNRNPPPATGNFFIIAPAVLCPILCRSVTINSTNPLNPPVINLNYLMDAQDLTILNYVMQSVKQFPTARAWKGYILYIFAERAANLIKASAGM</sequence>
<evidence type="ECO:0000313" key="2">
    <source>
        <dbReference type="Proteomes" id="UP001175228"/>
    </source>
</evidence>
<dbReference type="EMBL" id="JAUEPU010000085">
    <property type="protein sequence ID" value="KAK0479883.1"/>
    <property type="molecule type" value="Genomic_DNA"/>
</dbReference>
<evidence type="ECO:0000313" key="1">
    <source>
        <dbReference type="EMBL" id="KAK0479883.1"/>
    </source>
</evidence>
<gene>
    <name evidence="1" type="ORF">EDD18DRAFT_1364027</name>
</gene>
<reference evidence="1" key="1">
    <citation type="submission" date="2023-06" db="EMBL/GenBank/DDBJ databases">
        <authorList>
            <consortium name="Lawrence Berkeley National Laboratory"/>
            <person name="Ahrendt S."/>
            <person name="Sahu N."/>
            <person name="Indic B."/>
            <person name="Wong-Bajracharya J."/>
            <person name="Merenyi Z."/>
            <person name="Ke H.-M."/>
            <person name="Monk M."/>
            <person name="Kocsube S."/>
            <person name="Drula E."/>
            <person name="Lipzen A."/>
            <person name="Balint B."/>
            <person name="Henrissat B."/>
            <person name="Andreopoulos B."/>
            <person name="Martin F.M."/>
            <person name="Harder C.B."/>
            <person name="Rigling D."/>
            <person name="Ford K.L."/>
            <person name="Foster G.D."/>
            <person name="Pangilinan J."/>
            <person name="Papanicolaou A."/>
            <person name="Barry K."/>
            <person name="LaButti K."/>
            <person name="Viragh M."/>
            <person name="Koriabine M."/>
            <person name="Yan M."/>
            <person name="Riley R."/>
            <person name="Champramary S."/>
            <person name="Plett K.L."/>
            <person name="Tsai I.J."/>
            <person name="Slot J."/>
            <person name="Sipos G."/>
            <person name="Plett J."/>
            <person name="Nagy L.G."/>
            <person name="Grigoriev I.V."/>
        </authorList>
    </citation>
    <scope>NUCLEOTIDE SEQUENCE</scope>
    <source>
        <strain evidence="1">HWK02</strain>
    </source>
</reference>
<name>A0AA39P946_9AGAR</name>
<comment type="caution">
    <text evidence="1">The sequence shown here is derived from an EMBL/GenBank/DDBJ whole genome shotgun (WGS) entry which is preliminary data.</text>
</comment>
<dbReference type="SUPFAM" id="SSF54373">
    <property type="entry name" value="FAD-linked reductases, C-terminal domain"/>
    <property type="match status" value="1"/>
</dbReference>